<dbReference type="SMART" id="SM00257">
    <property type="entry name" value="LysM"/>
    <property type="match status" value="1"/>
</dbReference>
<keyword evidence="5" id="KW-1185">Reference proteome</keyword>
<proteinExistence type="predicted"/>
<sequence length="208" mass="22692">MSKENNVNNEDKKQELNEKENWDQEIYEEDGSRTNRRTKSEKRTWFVVSIIVILFLIVLIPTGAIIYSQMSGNLNNGKTASVSSSTTVVSSSTKESETKSTESSTQTTTSSSTVASTSETFADVEVPKDDPATRGQVAQNETEQNNTTQQNQAAQTTGGDTVAYGQGDSSRSLWKISQEAGISLDQLYQLNPGVTASNVQPGQPIRVR</sequence>
<dbReference type="Proteomes" id="UP000288490">
    <property type="component" value="Unassembled WGS sequence"/>
</dbReference>
<keyword evidence="2" id="KW-0472">Membrane</keyword>
<keyword evidence="2" id="KW-0812">Transmembrane</keyword>
<gene>
    <name evidence="4" type="ORF">CBF36_07675</name>
</gene>
<dbReference type="OrthoDB" id="2199940at2"/>
<protein>
    <recommendedName>
        <fullName evidence="3">LysM domain-containing protein</fullName>
    </recommendedName>
</protein>
<feature type="region of interest" description="Disordered" evidence="1">
    <location>
        <begin position="87"/>
        <end position="167"/>
    </location>
</feature>
<evidence type="ECO:0000313" key="4">
    <source>
        <dbReference type="EMBL" id="RST93494.1"/>
    </source>
</evidence>
<dbReference type="RefSeq" id="WP_125957869.1">
    <property type="nucleotide sequence ID" value="NZ_JAQEJV010000011.1"/>
</dbReference>
<dbReference type="InterPro" id="IPR018392">
    <property type="entry name" value="LysM"/>
</dbReference>
<dbReference type="PROSITE" id="PS51782">
    <property type="entry name" value="LYSM"/>
    <property type="match status" value="1"/>
</dbReference>
<feature type="compositionally biased region" description="Basic and acidic residues" evidence="1">
    <location>
        <begin position="1"/>
        <end position="22"/>
    </location>
</feature>
<dbReference type="AlphaFoldDB" id="A0A429ZIH7"/>
<feature type="domain" description="LysM" evidence="3">
    <location>
        <begin position="160"/>
        <end position="207"/>
    </location>
</feature>
<feature type="compositionally biased region" description="Low complexity" evidence="1">
    <location>
        <begin position="101"/>
        <end position="120"/>
    </location>
</feature>
<dbReference type="CDD" id="cd00118">
    <property type="entry name" value="LysM"/>
    <property type="match status" value="1"/>
</dbReference>
<evidence type="ECO:0000256" key="1">
    <source>
        <dbReference type="SAM" id="MobiDB-lite"/>
    </source>
</evidence>
<reference evidence="4 5" key="1">
    <citation type="submission" date="2017-05" db="EMBL/GenBank/DDBJ databases">
        <title>Vagococcus spp. assemblies.</title>
        <authorList>
            <person name="Gulvik C.A."/>
        </authorList>
    </citation>
    <scope>NUCLEOTIDE SEQUENCE [LARGE SCALE GENOMIC DNA]</scope>
    <source>
        <strain evidence="4 5">SS1994</strain>
    </source>
</reference>
<evidence type="ECO:0000313" key="5">
    <source>
        <dbReference type="Proteomes" id="UP000288490"/>
    </source>
</evidence>
<keyword evidence="2" id="KW-1133">Transmembrane helix</keyword>
<accession>A0A429ZIH7</accession>
<dbReference type="Pfam" id="PF01476">
    <property type="entry name" value="LysM"/>
    <property type="match status" value="1"/>
</dbReference>
<feature type="transmembrane region" description="Helical" evidence="2">
    <location>
        <begin position="45"/>
        <end position="67"/>
    </location>
</feature>
<dbReference type="InterPro" id="IPR036779">
    <property type="entry name" value="LysM_dom_sf"/>
</dbReference>
<evidence type="ECO:0000256" key="2">
    <source>
        <dbReference type="SAM" id="Phobius"/>
    </source>
</evidence>
<comment type="caution">
    <text evidence="4">The sequence shown here is derived from an EMBL/GenBank/DDBJ whole genome shotgun (WGS) entry which is preliminary data.</text>
</comment>
<feature type="region of interest" description="Disordered" evidence="1">
    <location>
        <begin position="1"/>
        <end position="39"/>
    </location>
</feature>
<evidence type="ECO:0000259" key="3">
    <source>
        <dbReference type="PROSITE" id="PS51782"/>
    </source>
</evidence>
<dbReference type="SUPFAM" id="SSF54106">
    <property type="entry name" value="LysM domain"/>
    <property type="match status" value="1"/>
</dbReference>
<feature type="compositionally biased region" description="Low complexity" evidence="1">
    <location>
        <begin position="138"/>
        <end position="157"/>
    </location>
</feature>
<dbReference type="Gene3D" id="3.10.350.10">
    <property type="entry name" value="LysM domain"/>
    <property type="match status" value="1"/>
</dbReference>
<name>A0A429ZIH7_9ENTE</name>
<organism evidence="4 5">
    <name type="scientific">Vagococcus bubulae</name>
    <dbReference type="NCBI Taxonomy" id="1977868"/>
    <lineage>
        <taxon>Bacteria</taxon>
        <taxon>Bacillati</taxon>
        <taxon>Bacillota</taxon>
        <taxon>Bacilli</taxon>
        <taxon>Lactobacillales</taxon>
        <taxon>Enterococcaceae</taxon>
        <taxon>Vagococcus</taxon>
    </lineage>
</organism>
<dbReference type="EMBL" id="NGJT01000012">
    <property type="protein sequence ID" value="RST93494.1"/>
    <property type="molecule type" value="Genomic_DNA"/>
</dbReference>